<feature type="region of interest" description="Disordered" evidence="1">
    <location>
        <begin position="308"/>
        <end position="345"/>
    </location>
</feature>
<keyword evidence="2" id="KW-1133">Transmembrane helix</keyword>
<organism evidence="4 5">
    <name type="scientific">Armillaria luteobubalina</name>
    <dbReference type="NCBI Taxonomy" id="153913"/>
    <lineage>
        <taxon>Eukaryota</taxon>
        <taxon>Fungi</taxon>
        <taxon>Dikarya</taxon>
        <taxon>Basidiomycota</taxon>
        <taxon>Agaricomycotina</taxon>
        <taxon>Agaricomycetes</taxon>
        <taxon>Agaricomycetidae</taxon>
        <taxon>Agaricales</taxon>
        <taxon>Marasmiineae</taxon>
        <taxon>Physalacriaceae</taxon>
        <taxon>Armillaria</taxon>
    </lineage>
</organism>
<evidence type="ECO:0000313" key="5">
    <source>
        <dbReference type="Proteomes" id="UP001175228"/>
    </source>
</evidence>
<feature type="transmembrane region" description="Helical" evidence="2">
    <location>
        <begin position="17"/>
        <end position="39"/>
    </location>
</feature>
<comment type="caution">
    <text evidence="4">The sequence shown here is derived from an EMBL/GenBank/DDBJ whole genome shotgun (WGS) entry which is preliminary data.</text>
</comment>
<feature type="transmembrane region" description="Helical" evidence="2">
    <location>
        <begin position="262"/>
        <end position="282"/>
    </location>
</feature>
<evidence type="ECO:0000256" key="2">
    <source>
        <dbReference type="SAM" id="Phobius"/>
    </source>
</evidence>
<keyword evidence="2" id="KW-0812">Transmembrane</keyword>
<dbReference type="Pfam" id="PF20152">
    <property type="entry name" value="DUF6534"/>
    <property type="match status" value="1"/>
</dbReference>
<reference evidence="4" key="1">
    <citation type="submission" date="2023-06" db="EMBL/GenBank/DDBJ databases">
        <authorList>
            <consortium name="Lawrence Berkeley National Laboratory"/>
            <person name="Ahrendt S."/>
            <person name="Sahu N."/>
            <person name="Indic B."/>
            <person name="Wong-Bajracharya J."/>
            <person name="Merenyi Z."/>
            <person name="Ke H.-M."/>
            <person name="Monk M."/>
            <person name="Kocsube S."/>
            <person name="Drula E."/>
            <person name="Lipzen A."/>
            <person name="Balint B."/>
            <person name="Henrissat B."/>
            <person name="Andreopoulos B."/>
            <person name="Martin F.M."/>
            <person name="Harder C.B."/>
            <person name="Rigling D."/>
            <person name="Ford K.L."/>
            <person name="Foster G.D."/>
            <person name="Pangilinan J."/>
            <person name="Papanicolaou A."/>
            <person name="Barry K."/>
            <person name="LaButti K."/>
            <person name="Viragh M."/>
            <person name="Koriabine M."/>
            <person name="Yan M."/>
            <person name="Riley R."/>
            <person name="Champramary S."/>
            <person name="Plett K.L."/>
            <person name="Tsai I.J."/>
            <person name="Slot J."/>
            <person name="Sipos G."/>
            <person name="Plett J."/>
            <person name="Nagy L.G."/>
            <person name="Grigoriev I.V."/>
        </authorList>
    </citation>
    <scope>NUCLEOTIDE SEQUENCE</scope>
    <source>
        <strain evidence="4">HWK02</strain>
    </source>
</reference>
<sequence>MPSTEVTFNRNEQLGSLLISLVVSAVMYGITSFQVYVFFRPRDDRPKDSKVMRGFVMFLWYSFTHIFSCRSLSLVVGAYTGFLIRSSKLFLRRELIGILLPTLTIPQVLLHSAWGHTFQVFITAIMDILCQGFLIRRIWNLTPPERKKIAICVVCIITTISLVSFVAMMMIGVIFFQSTDISQNAQTKPRITFYTTLGAGMTADICIAGCLCYQLSKKRPSVPRTKTVIDRVILYTINTCVLTSLIATASFVALAVKPLSMVFVALFCLLSKFYFNTLMATLNSRIALRRRLEAPATLSLNWMQNDEMGNSEQSTMSSSSRGKETSRQGADLAASLNTDIESGLR</sequence>
<feature type="transmembrane region" description="Helical" evidence="2">
    <location>
        <begin position="151"/>
        <end position="176"/>
    </location>
</feature>
<dbReference type="InterPro" id="IPR045339">
    <property type="entry name" value="DUF6534"/>
</dbReference>
<feature type="transmembrane region" description="Helical" evidence="2">
    <location>
        <begin position="232"/>
        <end position="256"/>
    </location>
</feature>
<dbReference type="EMBL" id="JAUEPU010000034">
    <property type="protein sequence ID" value="KAK0490131.1"/>
    <property type="molecule type" value="Genomic_DNA"/>
</dbReference>
<dbReference type="PANTHER" id="PTHR40465:SF1">
    <property type="entry name" value="DUF6534 DOMAIN-CONTAINING PROTEIN"/>
    <property type="match status" value="1"/>
</dbReference>
<feature type="transmembrane region" description="Helical" evidence="2">
    <location>
        <begin position="59"/>
        <end position="83"/>
    </location>
</feature>
<feature type="transmembrane region" description="Helical" evidence="2">
    <location>
        <begin position="120"/>
        <end position="139"/>
    </location>
</feature>
<keyword evidence="5" id="KW-1185">Reference proteome</keyword>
<evidence type="ECO:0000256" key="1">
    <source>
        <dbReference type="SAM" id="MobiDB-lite"/>
    </source>
</evidence>
<dbReference type="PANTHER" id="PTHR40465">
    <property type="entry name" value="CHROMOSOME 1, WHOLE GENOME SHOTGUN SEQUENCE"/>
    <property type="match status" value="1"/>
</dbReference>
<evidence type="ECO:0000259" key="3">
    <source>
        <dbReference type="Pfam" id="PF20152"/>
    </source>
</evidence>
<feature type="domain" description="DUF6534" evidence="3">
    <location>
        <begin position="201"/>
        <end position="285"/>
    </location>
</feature>
<dbReference type="Proteomes" id="UP001175228">
    <property type="component" value="Unassembled WGS sequence"/>
</dbReference>
<feature type="compositionally biased region" description="Polar residues" evidence="1">
    <location>
        <begin position="308"/>
        <end position="320"/>
    </location>
</feature>
<gene>
    <name evidence="4" type="ORF">EDD18DRAFT_1465883</name>
</gene>
<name>A0AA39PUR0_9AGAR</name>
<keyword evidence="2" id="KW-0472">Membrane</keyword>
<feature type="compositionally biased region" description="Polar residues" evidence="1">
    <location>
        <begin position="335"/>
        <end position="345"/>
    </location>
</feature>
<proteinExistence type="predicted"/>
<evidence type="ECO:0000313" key="4">
    <source>
        <dbReference type="EMBL" id="KAK0490131.1"/>
    </source>
</evidence>
<accession>A0AA39PUR0</accession>
<feature type="transmembrane region" description="Helical" evidence="2">
    <location>
        <begin position="191"/>
        <end position="211"/>
    </location>
</feature>
<dbReference type="AlphaFoldDB" id="A0AA39PUR0"/>
<protein>
    <recommendedName>
        <fullName evidence="3">DUF6534 domain-containing protein</fullName>
    </recommendedName>
</protein>